<dbReference type="EMBL" id="AP019825">
    <property type="protein sequence ID" value="BBM39792.1"/>
    <property type="molecule type" value="Genomic_DNA"/>
</dbReference>
<organism evidence="1 2">
    <name type="scientific">Leptotrichia hofstadii</name>
    <dbReference type="NCBI Taxonomy" id="157688"/>
    <lineage>
        <taxon>Bacteria</taxon>
        <taxon>Fusobacteriati</taxon>
        <taxon>Fusobacteriota</taxon>
        <taxon>Fusobacteriia</taxon>
        <taxon>Fusobacteriales</taxon>
        <taxon>Leptotrichiaceae</taxon>
        <taxon>Leptotrichia</taxon>
    </lineage>
</organism>
<reference evidence="1 2" key="1">
    <citation type="submission" date="2019-07" db="EMBL/GenBank/DDBJ databases">
        <title>Complete Genome Sequence of Leptotrichia hofstadii Strain JCM16775.</title>
        <authorList>
            <person name="Watanabe S."/>
            <person name="Cui L."/>
        </authorList>
    </citation>
    <scope>NUCLEOTIDE SEQUENCE [LARGE SCALE GENOMIC DNA]</scope>
    <source>
        <strain evidence="1 2">JCM16775</strain>
        <plasmid evidence="2">pjcm16775-2 dna</plasmid>
    </source>
</reference>
<sequence>MNDIDRIIKDKTISEEKLDNIKILKEVLENMDETDRYNLFLMFRMLIKGENKKISTFRSADITELIHYFMWVLWCESTH</sequence>
<dbReference type="RefSeq" id="WP_146968008.1">
    <property type="nucleotide sequence ID" value="NZ_AP019825.1"/>
</dbReference>
<dbReference type="Proteomes" id="UP000321892">
    <property type="component" value="Plasmid pjcm16775-2 dna"/>
</dbReference>
<dbReference type="OrthoDB" id="78672at2"/>
<proteinExistence type="predicted"/>
<name>A0A510JKF5_9FUSO</name>
<keyword evidence="2" id="KW-1185">Reference proteome</keyword>
<keyword evidence="1" id="KW-0614">Plasmid</keyword>
<evidence type="ECO:0000313" key="2">
    <source>
        <dbReference type="Proteomes" id="UP000321892"/>
    </source>
</evidence>
<evidence type="ECO:0000313" key="1">
    <source>
        <dbReference type="EMBL" id="BBM39792.1"/>
    </source>
</evidence>
<dbReference type="KEGG" id="lhf:JCM16775_p2017"/>
<protein>
    <submittedName>
        <fullName evidence="1">Resolvase protein</fullName>
    </submittedName>
</protein>
<accession>A0A510JKF5</accession>
<dbReference type="AlphaFoldDB" id="A0A510JKF5"/>
<gene>
    <name evidence="1" type="ORF">JCM16775_p2017</name>
</gene>
<geneLocation type="plasmid" evidence="2">
    <name>pjcm16775-2 dna</name>
</geneLocation>